<name>A0A8S5NXW3_9CAUD</name>
<dbReference type="EMBL" id="BK015274">
    <property type="protein sequence ID" value="DAD99058.1"/>
    <property type="molecule type" value="Genomic_DNA"/>
</dbReference>
<sequence>MNPKMMTLKMIQKVRMKTMRFKDITDSLDMVKYDDQCIQEDIIYVKPGTYAMSSRKIESLVKIAYMQKYYQCNPVRFINDFFNIELLDAQAWIVQQSWTCPNVLLVCSRGFGKSTLIDIIIMSKNMLFNNYWTYIASGSGSQAEQTFTTLERLANDNIDTMMGSTGYIFKAEIEIKNAAGDGFSHGSNGFSYSTYNGGFTQTLNSNVDRKRGMRGNVIFDECGFLSDEMMSVYSAFAIVNKSFKSGKDRDGNRIDTVRLRAIPREIPNQKFYISSASDTSTKYYSLYREFSKQMIMGNKDYFVANITCEVPLHPTIHGQMMAPLFEKSTIDSDMRTNPEKARREYFCEFTTDAGSDAIIRRGVITRNEEVRKPLLYNDTGDKKFVITYDPARSRDNSVILVGEIYDFEQVDGSIDTRMRLVNCINLIDVGKKIKSPMQTPDQIEYLKKVILAYNGGADAYGNIIGVYIDAGSGGGGVNIADYLMPDFTDSAGIVHRGLIDKEYSADYVKKFPNAVDKVHLMSPTAFKSEMYEAMIELINQDKVSFTAPYDNKGYLTVFDIDEEKLTQAREKITKDLKKEKLNEKEFESRLNDELGKIQSVNTKMIKLDWQDEIALANMDALKEELVNMVRKKRESGKDSFELTPEKANKLHDDRAYTACMASYALMCERRKAITNRKRPTEDATSFINKLTIRKAKYN</sequence>
<proteinExistence type="predicted"/>
<evidence type="ECO:0000313" key="1">
    <source>
        <dbReference type="EMBL" id="DAD99058.1"/>
    </source>
</evidence>
<reference evidence="1" key="1">
    <citation type="journal article" date="2021" name="Proc. Natl. Acad. Sci. U.S.A.">
        <title>A Catalog of Tens of Thousands of Viruses from Human Metagenomes Reveals Hidden Associations with Chronic Diseases.</title>
        <authorList>
            <person name="Tisza M.J."/>
            <person name="Buck C.B."/>
        </authorList>
    </citation>
    <scope>NUCLEOTIDE SEQUENCE</scope>
    <source>
        <strain evidence="1">Ct4Ap70</strain>
    </source>
</reference>
<dbReference type="Gene3D" id="3.30.420.240">
    <property type="match status" value="1"/>
</dbReference>
<dbReference type="Gene3D" id="3.40.50.300">
    <property type="entry name" value="P-loop containing nucleotide triphosphate hydrolases"/>
    <property type="match status" value="1"/>
</dbReference>
<dbReference type="SUPFAM" id="SSF52540">
    <property type="entry name" value="P-loop containing nucleoside triphosphate hydrolases"/>
    <property type="match status" value="1"/>
</dbReference>
<organism evidence="1">
    <name type="scientific">Siphoviridae sp. ct4Ap70</name>
    <dbReference type="NCBI Taxonomy" id="2825328"/>
    <lineage>
        <taxon>Viruses</taxon>
        <taxon>Duplodnaviria</taxon>
        <taxon>Heunggongvirae</taxon>
        <taxon>Uroviricota</taxon>
        <taxon>Caudoviricetes</taxon>
    </lineage>
</organism>
<protein>
    <submittedName>
        <fullName evidence="1">Terminase large subunit</fullName>
    </submittedName>
</protein>
<dbReference type="InterPro" id="IPR027417">
    <property type="entry name" value="P-loop_NTPase"/>
</dbReference>
<accession>A0A8S5NXW3</accession>